<dbReference type="Gene3D" id="2.40.30.260">
    <property type="match status" value="1"/>
</dbReference>
<dbReference type="GO" id="GO:0050660">
    <property type="term" value="F:flavin adenine dinucleotide binding"/>
    <property type="evidence" value="ECO:0007669"/>
    <property type="project" value="InterPro"/>
</dbReference>
<reference evidence="4 5" key="1">
    <citation type="journal article" date="2013" name="Genome Announc.">
        <title>Genome Sequences of Three hpAfrica2 Strains of Helicobacter pylori.</title>
        <authorList>
            <person name="Duncan S.S."/>
            <person name="Bertoli M.T."/>
            <person name="Kersulyte D."/>
            <person name="Valk P.L."/>
            <person name="Tamma S."/>
            <person name="Segal I."/>
            <person name="McClain M.S."/>
            <person name="Cover T.L."/>
            <person name="Berg D.E."/>
        </authorList>
    </citation>
    <scope>NUCLEOTIDE SEQUENCE [LARGE SCALE GENOMIC DNA]</scope>
    <source>
        <strain evidence="4 5">SouthAfrica50</strain>
    </source>
</reference>
<gene>
    <name evidence="4" type="ORF">HPSA50_1690</name>
</gene>
<comment type="cofactor">
    <cofactor evidence="1">
        <name>FAD</name>
        <dbReference type="ChEBI" id="CHEBI:57692"/>
    </cofactor>
</comment>
<evidence type="ECO:0000313" key="4">
    <source>
        <dbReference type="EMBL" id="EQD89364.1"/>
    </source>
</evidence>
<sequence>MKIKSTALARKNATSCFLEPQTIHKSEYYINGLSTSLPLDVQEKVIHSIKGLENALITRYGYAIEYDFIQPTELTHTLETKKSKGFI</sequence>
<dbReference type="PANTHER" id="PTHR11806">
    <property type="entry name" value="GLUCOSE INHIBITED DIVISION PROTEIN A"/>
    <property type="match status" value="1"/>
</dbReference>
<evidence type="ECO:0000256" key="1">
    <source>
        <dbReference type="ARBA" id="ARBA00001974"/>
    </source>
</evidence>
<dbReference type="GO" id="GO:0002098">
    <property type="term" value="P:tRNA wobble uridine modification"/>
    <property type="evidence" value="ECO:0007669"/>
    <property type="project" value="TreeGrafter"/>
</dbReference>
<dbReference type="AlphaFoldDB" id="T2SCZ3"/>
<organism evidence="4 5">
    <name type="scientific">Helicobacter pylori SouthAfrica50</name>
    <dbReference type="NCBI Taxonomy" id="1352357"/>
    <lineage>
        <taxon>Bacteria</taxon>
        <taxon>Pseudomonadati</taxon>
        <taxon>Campylobacterota</taxon>
        <taxon>Epsilonproteobacteria</taxon>
        <taxon>Campylobacterales</taxon>
        <taxon>Helicobacteraceae</taxon>
        <taxon>Helicobacter</taxon>
    </lineage>
</organism>
<accession>T2SCZ3</accession>
<dbReference type="InterPro" id="IPR002218">
    <property type="entry name" value="MnmG-rel"/>
</dbReference>
<protein>
    <submittedName>
        <fullName evidence="4">Glucose inhibited division A family protein</fullName>
    </submittedName>
</protein>
<dbReference type="GO" id="GO:0030488">
    <property type="term" value="P:tRNA methylation"/>
    <property type="evidence" value="ECO:0007669"/>
    <property type="project" value="TreeGrafter"/>
</dbReference>
<dbReference type="InterPro" id="IPR040131">
    <property type="entry name" value="MnmG_N"/>
</dbReference>
<comment type="subunit">
    <text evidence="2">Homodimer. Heterotetramer of two MnmE and two MnmG subunits.</text>
</comment>
<dbReference type="Pfam" id="PF01134">
    <property type="entry name" value="GIDA"/>
    <property type="match status" value="1"/>
</dbReference>
<dbReference type="PANTHER" id="PTHR11806:SF0">
    <property type="entry name" value="PROTEIN MTO1 HOMOLOG, MITOCHONDRIAL"/>
    <property type="match status" value="1"/>
</dbReference>
<dbReference type="EMBL" id="AVNI01000002">
    <property type="protein sequence ID" value="EQD89364.1"/>
    <property type="molecule type" value="Genomic_DNA"/>
</dbReference>
<dbReference type="GO" id="GO:0005829">
    <property type="term" value="C:cytosol"/>
    <property type="evidence" value="ECO:0007669"/>
    <property type="project" value="TreeGrafter"/>
</dbReference>
<evidence type="ECO:0000256" key="2">
    <source>
        <dbReference type="ARBA" id="ARBA00025948"/>
    </source>
</evidence>
<feature type="domain" description="MnmG N-terminal" evidence="3">
    <location>
        <begin position="3"/>
        <end position="85"/>
    </location>
</feature>
<comment type="caution">
    <text evidence="4">The sequence shown here is derived from an EMBL/GenBank/DDBJ whole genome shotgun (WGS) entry which is preliminary data.</text>
</comment>
<dbReference type="Proteomes" id="UP000015816">
    <property type="component" value="Unassembled WGS sequence"/>
</dbReference>
<proteinExistence type="predicted"/>
<evidence type="ECO:0000313" key="5">
    <source>
        <dbReference type="Proteomes" id="UP000015816"/>
    </source>
</evidence>
<name>T2SCZ3_HELPX</name>
<dbReference type="PATRIC" id="fig|1352357.3.peg.1654"/>
<evidence type="ECO:0000259" key="3">
    <source>
        <dbReference type="Pfam" id="PF01134"/>
    </source>
</evidence>